<reference evidence="2 4" key="1">
    <citation type="journal article" date="2012" name="Nature">
        <title>Algal genomes reveal evolutionary mosaicism and the fate of nucleomorphs.</title>
        <authorList>
            <consortium name="DOE Joint Genome Institute"/>
            <person name="Curtis B.A."/>
            <person name="Tanifuji G."/>
            <person name="Burki F."/>
            <person name="Gruber A."/>
            <person name="Irimia M."/>
            <person name="Maruyama S."/>
            <person name="Arias M.C."/>
            <person name="Ball S.G."/>
            <person name="Gile G.H."/>
            <person name="Hirakawa Y."/>
            <person name="Hopkins J.F."/>
            <person name="Kuo A."/>
            <person name="Rensing S.A."/>
            <person name="Schmutz J."/>
            <person name="Symeonidi A."/>
            <person name="Elias M."/>
            <person name="Eveleigh R.J."/>
            <person name="Herman E.K."/>
            <person name="Klute M.J."/>
            <person name="Nakayama T."/>
            <person name="Obornik M."/>
            <person name="Reyes-Prieto A."/>
            <person name="Armbrust E.V."/>
            <person name="Aves S.J."/>
            <person name="Beiko R.G."/>
            <person name="Coutinho P."/>
            <person name="Dacks J.B."/>
            <person name="Durnford D.G."/>
            <person name="Fast N.M."/>
            <person name="Green B.R."/>
            <person name="Grisdale C.J."/>
            <person name="Hempel F."/>
            <person name="Henrissat B."/>
            <person name="Hoppner M.P."/>
            <person name="Ishida K."/>
            <person name="Kim E."/>
            <person name="Koreny L."/>
            <person name="Kroth P.G."/>
            <person name="Liu Y."/>
            <person name="Malik S.B."/>
            <person name="Maier U.G."/>
            <person name="McRose D."/>
            <person name="Mock T."/>
            <person name="Neilson J.A."/>
            <person name="Onodera N.T."/>
            <person name="Poole A.M."/>
            <person name="Pritham E.J."/>
            <person name="Richards T.A."/>
            <person name="Rocap G."/>
            <person name="Roy S.W."/>
            <person name="Sarai C."/>
            <person name="Schaack S."/>
            <person name="Shirato S."/>
            <person name="Slamovits C.H."/>
            <person name="Spencer D.F."/>
            <person name="Suzuki S."/>
            <person name="Worden A.Z."/>
            <person name="Zauner S."/>
            <person name="Barry K."/>
            <person name="Bell C."/>
            <person name="Bharti A.K."/>
            <person name="Crow J.A."/>
            <person name="Grimwood J."/>
            <person name="Kramer R."/>
            <person name="Lindquist E."/>
            <person name="Lucas S."/>
            <person name="Salamov A."/>
            <person name="McFadden G.I."/>
            <person name="Lane C.E."/>
            <person name="Keeling P.J."/>
            <person name="Gray M.W."/>
            <person name="Grigoriev I.V."/>
            <person name="Archibald J.M."/>
        </authorList>
    </citation>
    <scope>NUCLEOTIDE SEQUENCE</scope>
    <source>
        <strain evidence="2 4">CCMP2712</strain>
    </source>
</reference>
<dbReference type="Proteomes" id="UP000011087">
    <property type="component" value="Unassembled WGS sequence"/>
</dbReference>
<protein>
    <submittedName>
        <fullName evidence="2 3">Uncharacterized protein</fullName>
    </submittedName>
</protein>
<proteinExistence type="predicted"/>
<organism evidence="2">
    <name type="scientific">Guillardia theta (strain CCMP2712)</name>
    <name type="common">Cryptophyte</name>
    <dbReference type="NCBI Taxonomy" id="905079"/>
    <lineage>
        <taxon>Eukaryota</taxon>
        <taxon>Cryptophyceae</taxon>
        <taxon>Pyrenomonadales</taxon>
        <taxon>Geminigeraceae</taxon>
        <taxon>Guillardia</taxon>
    </lineage>
</organism>
<dbReference type="KEGG" id="gtt:GUITHDRAFT_118431"/>
<evidence type="ECO:0000313" key="4">
    <source>
        <dbReference type="Proteomes" id="UP000011087"/>
    </source>
</evidence>
<evidence type="ECO:0000313" key="3">
    <source>
        <dbReference type="EnsemblProtists" id="EKX35413"/>
    </source>
</evidence>
<keyword evidence="1" id="KW-0472">Membrane</keyword>
<keyword evidence="1" id="KW-1133">Transmembrane helix</keyword>
<feature type="transmembrane region" description="Helical" evidence="1">
    <location>
        <begin position="24"/>
        <end position="44"/>
    </location>
</feature>
<feature type="transmembrane region" description="Helical" evidence="1">
    <location>
        <begin position="81"/>
        <end position="99"/>
    </location>
</feature>
<evidence type="ECO:0000256" key="1">
    <source>
        <dbReference type="SAM" id="Phobius"/>
    </source>
</evidence>
<dbReference type="EMBL" id="JH993091">
    <property type="protein sequence ID" value="EKX35413.1"/>
    <property type="molecule type" value="Genomic_DNA"/>
</dbReference>
<reference evidence="3" key="3">
    <citation type="submission" date="2015-06" db="UniProtKB">
        <authorList>
            <consortium name="EnsemblProtists"/>
        </authorList>
    </citation>
    <scope>IDENTIFICATION</scope>
</reference>
<dbReference type="PaxDb" id="55529-EKX35413"/>
<keyword evidence="1" id="KW-0812">Transmembrane</keyword>
<accession>L1IGR1</accession>
<dbReference type="GeneID" id="17292129"/>
<reference evidence="4" key="2">
    <citation type="submission" date="2012-11" db="EMBL/GenBank/DDBJ databases">
        <authorList>
            <person name="Kuo A."/>
            <person name="Curtis B.A."/>
            <person name="Tanifuji G."/>
            <person name="Burki F."/>
            <person name="Gruber A."/>
            <person name="Irimia M."/>
            <person name="Maruyama S."/>
            <person name="Arias M.C."/>
            <person name="Ball S.G."/>
            <person name="Gile G.H."/>
            <person name="Hirakawa Y."/>
            <person name="Hopkins J.F."/>
            <person name="Rensing S.A."/>
            <person name="Schmutz J."/>
            <person name="Symeonidi A."/>
            <person name="Elias M."/>
            <person name="Eveleigh R.J."/>
            <person name="Herman E.K."/>
            <person name="Klute M.J."/>
            <person name="Nakayama T."/>
            <person name="Obornik M."/>
            <person name="Reyes-Prieto A."/>
            <person name="Armbrust E.V."/>
            <person name="Aves S.J."/>
            <person name="Beiko R.G."/>
            <person name="Coutinho P."/>
            <person name="Dacks J.B."/>
            <person name="Durnford D.G."/>
            <person name="Fast N.M."/>
            <person name="Green B.R."/>
            <person name="Grisdale C."/>
            <person name="Hempe F."/>
            <person name="Henrissat B."/>
            <person name="Hoppner M.P."/>
            <person name="Ishida K.-I."/>
            <person name="Kim E."/>
            <person name="Koreny L."/>
            <person name="Kroth P.G."/>
            <person name="Liu Y."/>
            <person name="Malik S.-B."/>
            <person name="Maier U.G."/>
            <person name="McRose D."/>
            <person name="Mock T."/>
            <person name="Neilson J.A."/>
            <person name="Onodera N.T."/>
            <person name="Poole A.M."/>
            <person name="Pritham E.J."/>
            <person name="Richards T.A."/>
            <person name="Rocap G."/>
            <person name="Roy S.W."/>
            <person name="Sarai C."/>
            <person name="Schaack S."/>
            <person name="Shirato S."/>
            <person name="Slamovits C.H."/>
            <person name="Spencer D.F."/>
            <person name="Suzuki S."/>
            <person name="Worden A.Z."/>
            <person name="Zauner S."/>
            <person name="Barry K."/>
            <person name="Bell C."/>
            <person name="Bharti A.K."/>
            <person name="Crow J.A."/>
            <person name="Grimwood J."/>
            <person name="Kramer R."/>
            <person name="Lindquist E."/>
            <person name="Lucas S."/>
            <person name="Salamov A."/>
            <person name="McFadden G.I."/>
            <person name="Lane C.E."/>
            <person name="Keeling P.J."/>
            <person name="Gray M.W."/>
            <person name="Grigoriev I.V."/>
            <person name="Archibald J.M."/>
        </authorList>
    </citation>
    <scope>NUCLEOTIDE SEQUENCE</scope>
    <source>
        <strain evidence="4">CCMP2712</strain>
    </source>
</reference>
<feature type="transmembrane region" description="Helical" evidence="1">
    <location>
        <begin position="51"/>
        <end position="69"/>
    </location>
</feature>
<sequence length="144" mass="16061">MAFLFTSDFFKGILARELELEFGIPFWMVPVIGLVQASIGFLNLYDNGKHLMYSQMILGFLMGGCFFSHTHLAKNAKNSSSAVIFLAFGIAIHYLQGYLDLHSAILLQCGCGMLGHGGDRYLLQMIVPPAVKAREEQVQEKKQQ</sequence>
<dbReference type="AlphaFoldDB" id="L1IGR1"/>
<gene>
    <name evidence="2" type="ORF">GUITHDRAFT_118431</name>
</gene>
<dbReference type="RefSeq" id="XP_005822393.1">
    <property type="nucleotide sequence ID" value="XM_005822336.1"/>
</dbReference>
<keyword evidence="4" id="KW-1185">Reference proteome</keyword>
<dbReference type="EnsemblProtists" id="EKX35413">
    <property type="protein sequence ID" value="EKX35413"/>
    <property type="gene ID" value="GUITHDRAFT_118431"/>
</dbReference>
<dbReference type="HOGENOM" id="CLU_1800135_0_0_1"/>
<evidence type="ECO:0000313" key="2">
    <source>
        <dbReference type="EMBL" id="EKX35413.1"/>
    </source>
</evidence>
<name>L1IGR1_GUITC</name>